<reference evidence="2 3" key="1">
    <citation type="submission" date="2019-12" db="EMBL/GenBank/DDBJ databases">
        <title>A genome sequence resource for the geographically widespread anthracnose pathogen Colletotrichum asianum.</title>
        <authorList>
            <person name="Meng Y."/>
        </authorList>
    </citation>
    <scope>NUCLEOTIDE SEQUENCE [LARGE SCALE GENOMIC DNA]</scope>
    <source>
        <strain evidence="2 3">ICMP 18580</strain>
    </source>
</reference>
<dbReference type="OrthoDB" id="4823799at2759"/>
<evidence type="ECO:0000256" key="1">
    <source>
        <dbReference type="SAM" id="Phobius"/>
    </source>
</evidence>
<protein>
    <submittedName>
        <fullName evidence="2">Uncharacterized protein</fullName>
    </submittedName>
</protein>
<evidence type="ECO:0000313" key="3">
    <source>
        <dbReference type="Proteomes" id="UP000434172"/>
    </source>
</evidence>
<keyword evidence="1" id="KW-1133">Transmembrane helix</keyword>
<keyword evidence="3" id="KW-1185">Reference proteome</keyword>
<organism evidence="2 3">
    <name type="scientific">Colletotrichum asianum</name>
    <dbReference type="NCBI Taxonomy" id="702518"/>
    <lineage>
        <taxon>Eukaryota</taxon>
        <taxon>Fungi</taxon>
        <taxon>Dikarya</taxon>
        <taxon>Ascomycota</taxon>
        <taxon>Pezizomycotina</taxon>
        <taxon>Sordariomycetes</taxon>
        <taxon>Hypocreomycetidae</taxon>
        <taxon>Glomerellales</taxon>
        <taxon>Glomerellaceae</taxon>
        <taxon>Colletotrichum</taxon>
        <taxon>Colletotrichum gloeosporioides species complex</taxon>
    </lineage>
</organism>
<feature type="transmembrane region" description="Helical" evidence="1">
    <location>
        <begin position="35"/>
        <end position="54"/>
    </location>
</feature>
<keyword evidence="1" id="KW-0812">Transmembrane</keyword>
<proteinExistence type="predicted"/>
<dbReference type="Proteomes" id="UP000434172">
    <property type="component" value="Unassembled WGS sequence"/>
</dbReference>
<gene>
    <name evidence="2" type="ORF">GQ607_012115</name>
</gene>
<accession>A0A8H3W9Q6</accession>
<name>A0A8H3W9Q6_9PEZI</name>
<keyword evidence="1" id="KW-0472">Membrane</keyword>
<sequence>MARSSLFPITSALNAFLLICIILKHVAIGVTRSTVRHACMVVLFPVMLLHILIIEG</sequence>
<dbReference type="EMBL" id="WOWK01000080">
    <property type="protein sequence ID" value="KAF0320718.1"/>
    <property type="molecule type" value="Genomic_DNA"/>
</dbReference>
<comment type="caution">
    <text evidence="2">The sequence shown here is derived from an EMBL/GenBank/DDBJ whole genome shotgun (WGS) entry which is preliminary data.</text>
</comment>
<evidence type="ECO:0000313" key="2">
    <source>
        <dbReference type="EMBL" id="KAF0320718.1"/>
    </source>
</evidence>
<dbReference type="AlphaFoldDB" id="A0A8H3W9Q6"/>
<feature type="transmembrane region" description="Helical" evidence="1">
    <location>
        <begin position="6"/>
        <end position="23"/>
    </location>
</feature>